<dbReference type="Proteomes" id="UP000263517">
    <property type="component" value="Unassembled WGS sequence"/>
</dbReference>
<keyword evidence="4" id="KW-1185">Reference proteome</keyword>
<evidence type="ECO:0000313" key="3">
    <source>
        <dbReference type="EMBL" id="HBU50512.1"/>
    </source>
</evidence>
<reference evidence="1 4" key="1">
    <citation type="submission" date="2014-06" db="EMBL/GenBank/DDBJ databases">
        <title>Genomes of Alteromonas australica, a world apart.</title>
        <authorList>
            <person name="Gonzaga A."/>
            <person name="Lopez-Perez M."/>
            <person name="Rodriguez-Valera F."/>
        </authorList>
    </citation>
    <scope>NUCLEOTIDE SEQUENCE [LARGE SCALE GENOMIC DNA]</scope>
    <source>
        <strain evidence="1 4">H 17</strain>
    </source>
</reference>
<evidence type="ECO:0008006" key="7">
    <source>
        <dbReference type="Google" id="ProtNLM"/>
    </source>
</evidence>
<proteinExistence type="predicted"/>
<reference evidence="5 6" key="2">
    <citation type="journal article" date="2018" name="Nat. Biotechnol.">
        <title>A standardized bacterial taxonomy based on genome phylogeny substantially revises the tree of life.</title>
        <authorList>
            <person name="Parks D.H."/>
            <person name="Chuvochina M."/>
            <person name="Waite D.W."/>
            <person name="Rinke C."/>
            <person name="Skarshewski A."/>
            <person name="Chaumeil P.A."/>
            <person name="Hugenholtz P."/>
        </authorList>
    </citation>
    <scope>NUCLEOTIDE SEQUENCE [LARGE SCALE GENOMIC DNA]</scope>
    <source>
        <strain evidence="3">UBA11621</strain>
        <strain evidence="2">UBA11978</strain>
    </source>
</reference>
<dbReference type="eggNOG" id="ENOG50336IF">
    <property type="taxonomic scope" value="Bacteria"/>
</dbReference>
<dbReference type="KEGG" id="aal:EP13_18750"/>
<name>A0A075P6K7_9ALTE</name>
<evidence type="ECO:0000313" key="4">
    <source>
        <dbReference type="Proteomes" id="UP000056090"/>
    </source>
</evidence>
<organism evidence="1 4">
    <name type="scientific">Alteromonas australica</name>
    <dbReference type="NCBI Taxonomy" id="589873"/>
    <lineage>
        <taxon>Bacteria</taxon>
        <taxon>Pseudomonadati</taxon>
        <taxon>Pseudomonadota</taxon>
        <taxon>Gammaproteobacteria</taxon>
        <taxon>Alteromonadales</taxon>
        <taxon>Alteromonadaceae</taxon>
        <taxon>Alteromonas/Salinimonas group</taxon>
        <taxon>Alteromonas</taxon>
    </lineage>
</organism>
<dbReference type="GeneID" id="78256918"/>
<dbReference type="RefSeq" id="WP_044058537.1">
    <property type="nucleotide sequence ID" value="NZ_CALBIY010000029.1"/>
</dbReference>
<gene>
    <name evidence="2" type="ORF">DCW74_14510</name>
    <name evidence="3" type="ORF">DEB45_04560</name>
    <name evidence="1" type="ORF">EP13_18750</name>
</gene>
<dbReference type="EMBL" id="DNAN01000510">
    <property type="protein sequence ID" value="HAW76932.1"/>
    <property type="molecule type" value="Genomic_DNA"/>
</dbReference>
<evidence type="ECO:0000313" key="2">
    <source>
        <dbReference type="EMBL" id="HAW76932.1"/>
    </source>
</evidence>
<dbReference type="EMBL" id="CP008849">
    <property type="protein sequence ID" value="AIG00556.1"/>
    <property type="molecule type" value="Genomic_DNA"/>
</dbReference>
<dbReference type="Proteomes" id="UP000056090">
    <property type="component" value="Chromosome"/>
</dbReference>
<accession>A0A075P6K7</accession>
<sequence>MSSIVTNSVNSAIVSGQFGLQQANSGLTQAATNIAQQTAQVNLAENGPQAVLADASLQGLSNIRNVLPTASDDFTSNLLSLKINSVNAQASSKVLEVANETVGTIIDTLA</sequence>
<evidence type="ECO:0000313" key="5">
    <source>
        <dbReference type="Proteomes" id="UP000263517"/>
    </source>
</evidence>
<dbReference type="Proteomes" id="UP000264779">
    <property type="component" value="Unassembled WGS sequence"/>
</dbReference>
<evidence type="ECO:0000313" key="6">
    <source>
        <dbReference type="Proteomes" id="UP000264779"/>
    </source>
</evidence>
<evidence type="ECO:0000313" key="1">
    <source>
        <dbReference type="EMBL" id="AIG00556.1"/>
    </source>
</evidence>
<dbReference type="EMBL" id="DONK01000057">
    <property type="protein sequence ID" value="HBU50512.1"/>
    <property type="molecule type" value="Genomic_DNA"/>
</dbReference>
<dbReference type="AlphaFoldDB" id="A0A075P6K7"/>
<protein>
    <recommendedName>
        <fullName evidence="7">Flagellar biosynthesis protein FlgE</fullName>
    </recommendedName>
</protein>